<sequence length="329" mass="33784">MSARGVAASLSTAVGGLALAVGAGTTLARLLPGVPGVAPDTWAMVTSFTDAGALAYLVALLGLGGAVLLRHHRARLAAGVLALVLATVHLTWLVPGWVADDRPAAGTGRLTVLAQNMLFGGADPGALVAAAADADVLVLTEVTEPARLALEAAGIGERFPHEAGDGSLPRSGPSGTHVYSRFPLSAEGPLDARIGDHHWRADVAVPGLGAVTVVAVHPQRPVRGGDDWAGEQEQVRRALPRTRAVIAGDFNAVDAHPTMRRLRADGFRDSDDLVGAGWNPTYPAQGLVPPLIAIDHVLVTDDLTATDFGTVDLPGTDHRGVLATVALRG</sequence>
<keyword evidence="1" id="KW-0812">Transmembrane</keyword>
<keyword evidence="4" id="KW-1185">Reference proteome</keyword>
<dbReference type="RefSeq" id="WP_210053441.1">
    <property type="nucleotide sequence ID" value="NZ_JAGIOB010000001.1"/>
</dbReference>
<evidence type="ECO:0000313" key="4">
    <source>
        <dbReference type="Proteomes" id="UP000758168"/>
    </source>
</evidence>
<feature type="transmembrane region" description="Helical" evidence="1">
    <location>
        <begin position="52"/>
        <end position="69"/>
    </location>
</feature>
<protein>
    <submittedName>
        <fullName evidence="3">Endonuclease/exonuclease/phosphatase (EEP) superfamily protein YafD</fullName>
    </submittedName>
</protein>
<proteinExistence type="predicted"/>
<dbReference type="GO" id="GO:0004519">
    <property type="term" value="F:endonuclease activity"/>
    <property type="evidence" value="ECO:0007669"/>
    <property type="project" value="UniProtKB-KW"/>
</dbReference>
<keyword evidence="1" id="KW-1133">Transmembrane helix</keyword>
<feature type="domain" description="Endonuclease/exonuclease/phosphatase" evidence="2">
    <location>
        <begin position="116"/>
        <end position="318"/>
    </location>
</feature>
<dbReference type="Pfam" id="PF03372">
    <property type="entry name" value="Exo_endo_phos"/>
    <property type="match status" value="1"/>
</dbReference>
<dbReference type="SUPFAM" id="SSF56219">
    <property type="entry name" value="DNase I-like"/>
    <property type="match status" value="1"/>
</dbReference>
<dbReference type="InterPro" id="IPR036691">
    <property type="entry name" value="Endo/exonu/phosph_ase_sf"/>
</dbReference>
<dbReference type="Gene3D" id="3.60.10.10">
    <property type="entry name" value="Endonuclease/exonuclease/phosphatase"/>
    <property type="match status" value="1"/>
</dbReference>
<dbReference type="InterPro" id="IPR005135">
    <property type="entry name" value="Endo/exonuclease/phosphatase"/>
</dbReference>
<keyword evidence="1" id="KW-0472">Membrane</keyword>
<evidence type="ECO:0000259" key="2">
    <source>
        <dbReference type="Pfam" id="PF03372"/>
    </source>
</evidence>
<gene>
    <name evidence="3" type="ORF">JOF54_000933</name>
</gene>
<keyword evidence="3" id="KW-0540">Nuclease</keyword>
<dbReference type="EMBL" id="JAGIOB010000001">
    <property type="protein sequence ID" value="MBP2416011.1"/>
    <property type="molecule type" value="Genomic_DNA"/>
</dbReference>
<feature type="transmembrane region" description="Helical" evidence="1">
    <location>
        <begin position="76"/>
        <end position="98"/>
    </location>
</feature>
<organism evidence="3 4">
    <name type="scientific">Microlunatus capsulatus</name>
    <dbReference type="NCBI Taxonomy" id="99117"/>
    <lineage>
        <taxon>Bacteria</taxon>
        <taxon>Bacillati</taxon>
        <taxon>Actinomycetota</taxon>
        <taxon>Actinomycetes</taxon>
        <taxon>Propionibacteriales</taxon>
        <taxon>Propionibacteriaceae</taxon>
        <taxon>Microlunatus</taxon>
    </lineage>
</organism>
<evidence type="ECO:0000313" key="3">
    <source>
        <dbReference type="EMBL" id="MBP2416011.1"/>
    </source>
</evidence>
<comment type="caution">
    <text evidence="3">The sequence shown here is derived from an EMBL/GenBank/DDBJ whole genome shotgun (WGS) entry which is preliminary data.</text>
</comment>
<keyword evidence="3" id="KW-0378">Hydrolase</keyword>
<name>A0ABS4Z4N6_9ACTN</name>
<keyword evidence="3" id="KW-0255">Endonuclease</keyword>
<reference evidence="3 4" key="1">
    <citation type="submission" date="2021-03" db="EMBL/GenBank/DDBJ databases">
        <title>Sequencing the genomes of 1000 actinobacteria strains.</title>
        <authorList>
            <person name="Klenk H.-P."/>
        </authorList>
    </citation>
    <scope>NUCLEOTIDE SEQUENCE [LARGE SCALE GENOMIC DNA]</scope>
    <source>
        <strain evidence="3 4">DSM 12936</strain>
    </source>
</reference>
<evidence type="ECO:0000256" key="1">
    <source>
        <dbReference type="SAM" id="Phobius"/>
    </source>
</evidence>
<dbReference type="Proteomes" id="UP000758168">
    <property type="component" value="Unassembled WGS sequence"/>
</dbReference>
<accession>A0ABS4Z4N6</accession>